<dbReference type="RefSeq" id="WP_284229215.1">
    <property type="nucleotide sequence ID" value="NZ_BSUL01000001.1"/>
</dbReference>
<dbReference type="PANTHER" id="PTHR30353">
    <property type="entry name" value="INNER MEMBRANE PROTEIN DEDA-RELATED"/>
    <property type="match status" value="1"/>
</dbReference>
<keyword evidence="3 7" id="KW-1003">Cell membrane</keyword>
<evidence type="ECO:0000256" key="7">
    <source>
        <dbReference type="RuleBase" id="RU367016"/>
    </source>
</evidence>
<evidence type="ECO:0000256" key="5">
    <source>
        <dbReference type="ARBA" id="ARBA00022989"/>
    </source>
</evidence>
<evidence type="ECO:0000256" key="2">
    <source>
        <dbReference type="ARBA" id="ARBA00010792"/>
    </source>
</evidence>
<evidence type="ECO:0000256" key="6">
    <source>
        <dbReference type="ARBA" id="ARBA00023136"/>
    </source>
</evidence>
<proteinExistence type="inferred from homology"/>
<dbReference type="InterPro" id="IPR032816">
    <property type="entry name" value="VTT_dom"/>
</dbReference>
<evidence type="ECO:0000256" key="4">
    <source>
        <dbReference type="ARBA" id="ARBA00022692"/>
    </source>
</evidence>
<keyword evidence="10" id="KW-1185">Reference proteome</keyword>
<protein>
    <submittedName>
        <fullName evidence="9">Membrane protein</fullName>
    </submittedName>
</protein>
<organism evidence="9 10">
    <name type="scientific">Arenivirga flava</name>
    <dbReference type="NCBI Taxonomy" id="1930060"/>
    <lineage>
        <taxon>Bacteria</taxon>
        <taxon>Bacillati</taxon>
        <taxon>Actinomycetota</taxon>
        <taxon>Actinomycetes</taxon>
        <taxon>Micrococcales</taxon>
        <taxon>Microbacteriaceae</taxon>
        <taxon>Arenivirga</taxon>
    </lineage>
</organism>
<keyword evidence="5 7" id="KW-1133">Transmembrane helix</keyword>
<name>A0AA37UF73_9MICO</name>
<gene>
    <name evidence="9" type="primary">dedA</name>
    <name evidence="9" type="ORF">GCM10025874_02490</name>
</gene>
<dbReference type="PANTHER" id="PTHR30353:SF0">
    <property type="entry name" value="TRANSMEMBRANE PROTEIN"/>
    <property type="match status" value="1"/>
</dbReference>
<dbReference type="EMBL" id="BSUL01000001">
    <property type="protein sequence ID" value="GMA26996.1"/>
    <property type="molecule type" value="Genomic_DNA"/>
</dbReference>
<evidence type="ECO:0000256" key="1">
    <source>
        <dbReference type="ARBA" id="ARBA00004651"/>
    </source>
</evidence>
<dbReference type="Pfam" id="PF09335">
    <property type="entry name" value="VTT_dom"/>
    <property type="match status" value="1"/>
</dbReference>
<dbReference type="AlphaFoldDB" id="A0AA37UF73"/>
<comment type="caution">
    <text evidence="9">The sequence shown here is derived from an EMBL/GenBank/DDBJ whole genome shotgun (WGS) entry which is preliminary data.</text>
</comment>
<comment type="similarity">
    <text evidence="2 7">Belongs to the DedA family.</text>
</comment>
<comment type="subcellular location">
    <subcellularLocation>
        <location evidence="1 7">Cell membrane</location>
        <topology evidence="1 7">Multi-pass membrane protein</topology>
    </subcellularLocation>
</comment>
<feature type="transmembrane region" description="Helical" evidence="7">
    <location>
        <begin position="179"/>
        <end position="202"/>
    </location>
</feature>
<reference evidence="9 10" key="1">
    <citation type="journal article" date="2014" name="Int. J. Syst. Evol. Microbiol.">
        <title>Complete genome sequence of Corynebacterium casei LMG S-19264T (=DSM 44701T), isolated from a smear-ripened cheese.</title>
        <authorList>
            <consortium name="US DOE Joint Genome Institute (JGI-PGF)"/>
            <person name="Walter F."/>
            <person name="Albersmeier A."/>
            <person name="Kalinowski J."/>
            <person name="Ruckert C."/>
        </authorList>
    </citation>
    <scope>NUCLEOTIDE SEQUENCE [LARGE SCALE GENOMIC DNA]</scope>
    <source>
        <strain evidence="9 10">NBRC 112289</strain>
    </source>
</reference>
<accession>A0AA37UF73</accession>
<sequence length="227" mass="24335">MNEILDGVIGFVQGVDPVLRTIVAGLAIFLETSLLVGLVVPGDTVVIVASTAIASPVEYWWLVAVVIAGSLGGQSVGFAIGRWFGPRIRASRLGRRIGGENWGRAERFVARRGGIAVFASRFLPVFHALTPVTVGMSPMPYRRFMTWTVPACLVWAFAYASIGWAAAGTYEELSDRIHGAGYVFVGIIAAFLVLAWLLKILLGRLSARHMHDAADADPQAPEGGSSR</sequence>
<feature type="transmembrane region" description="Helical" evidence="7">
    <location>
        <begin position="21"/>
        <end position="40"/>
    </location>
</feature>
<dbReference type="GO" id="GO:0005886">
    <property type="term" value="C:plasma membrane"/>
    <property type="evidence" value="ECO:0007669"/>
    <property type="project" value="UniProtKB-SubCell"/>
</dbReference>
<feature type="domain" description="VTT" evidence="8">
    <location>
        <begin position="40"/>
        <end position="164"/>
    </location>
</feature>
<evidence type="ECO:0000313" key="9">
    <source>
        <dbReference type="EMBL" id="GMA26996.1"/>
    </source>
</evidence>
<evidence type="ECO:0000313" key="10">
    <source>
        <dbReference type="Proteomes" id="UP001157160"/>
    </source>
</evidence>
<dbReference type="Proteomes" id="UP001157160">
    <property type="component" value="Unassembled WGS sequence"/>
</dbReference>
<feature type="transmembrane region" description="Helical" evidence="7">
    <location>
        <begin position="60"/>
        <end position="85"/>
    </location>
</feature>
<evidence type="ECO:0000259" key="8">
    <source>
        <dbReference type="Pfam" id="PF09335"/>
    </source>
</evidence>
<evidence type="ECO:0000256" key="3">
    <source>
        <dbReference type="ARBA" id="ARBA00022475"/>
    </source>
</evidence>
<keyword evidence="6 7" id="KW-0472">Membrane</keyword>
<keyword evidence="4 7" id="KW-0812">Transmembrane</keyword>
<dbReference type="InterPro" id="IPR032818">
    <property type="entry name" value="DedA-like"/>
</dbReference>
<feature type="transmembrane region" description="Helical" evidence="7">
    <location>
        <begin position="144"/>
        <end position="167"/>
    </location>
</feature>